<dbReference type="InterPro" id="IPR020930">
    <property type="entry name" value="Ribosomal_uL5_bac-type"/>
</dbReference>
<evidence type="ECO:0000256" key="6">
    <source>
        <dbReference type="SAM" id="MobiDB-lite"/>
    </source>
</evidence>
<feature type="domain" description="Large ribosomal subunit protein bL25 beta" evidence="8">
    <location>
        <begin position="96"/>
        <end position="178"/>
    </location>
</feature>
<feature type="region of interest" description="Disordered" evidence="6">
    <location>
        <begin position="185"/>
        <end position="213"/>
    </location>
</feature>
<evidence type="ECO:0000259" key="8">
    <source>
        <dbReference type="Pfam" id="PF14693"/>
    </source>
</evidence>
<gene>
    <name evidence="5" type="primary">rplY</name>
    <name evidence="5" type="synonym">ctc</name>
    <name evidence="9" type="ORF">A2765_05580</name>
</gene>
<dbReference type="InterPro" id="IPR037121">
    <property type="entry name" value="Ribosomal_bL25_C"/>
</dbReference>
<dbReference type="Pfam" id="PF14693">
    <property type="entry name" value="Ribosomal_TL5_C"/>
    <property type="match status" value="1"/>
</dbReference>
<dbReference type="GO" id="GO:0006412">
    <property type="term" value="P:translation"/>
    <property type="evidence" value="ECO:0007669"/>
    <property type="project" value="UniProtKB-UniRule"/>
</dbReference>
<dbReference type="Proteomes" id="UP000176377">
    <property type="component" value="Unassembled WGS sequence"/>
</dbReference>
<dbReference type="HAMAP" id="MF_01334">
    <property type="entry name" value="Ribosomal_bL25_CTC"/>
    <property type="match status" value="1"/>
</dbReference>
<evidence type="ECO:0000256" key="1">
    <source>
        <dbReference type="ARBA" id="ARBA00022730"/>
    </source>
</evidence>
<dbReference type="AlphaFoldDB" id="A0A1F6DAL6"/>
<dbReference type="EMBL" id="MFLA01000033">
    <property type="protein sequence ID" value="OGG58390.1"/>
    <property type="molecule type" value="Genomic_DNA"/>
</dbReference>
<comment type="caution">
    <text evidence="9">The sequence shown here is derived from an EMBL/GenBank/DDBJ whole genome shotgun (WGS) entry which is preliminary data.</text>
</comment>
<comment type="subunit">
    <text evidence="5">Part of the 50S ribosomal subunit; part of the 5S rRNA/L5/L18/L25 subcomplex. Contacts the 5S rRNA. Binds to the 5S rRNA independently of L5 and L18.</text>
</comment>
<evidence type="ECO:0000313" key="9">
    <source>
        <dbReference type="EMBL" id="OGG58390.1"/>
    </source>
</evidence>
<dbReference type="InterPro" id="IPR020056">
    <property type="entry name" value="Rbsml_bL25/Gln-tRNA_synth_N"/>
</dbReference>
<evidence type="ECO:0000256" key="3">
    <source>
        <dbReference type="ARBA" id="ARBA00022980"/>
    </source>
</evidence>
<dbReference type="NCBIfam" id="TIGR00731">
    <property type="entry name" value="bL25_bact_ctc"/>
    <property type="match status" value="1"/>
</dbReference>
<dbReference type="PANTHER" id="PTHR33284">
    <property type="entry name" value="RIBOSOMAL PROTEIN L25/GLN-TRNA SYNTHETASE, ANTI-CODON-BINDING DOMAIN-CONTAINING PROTEIN"/>
    <property type="match status" value="1"/>
</dbReference>
<dbReference type="InterPro" id="IPR020057">
    <property type="entry name" value="Ribosomal_bL25_b-dom"/>
</dbReference>
<dbReference type="GO" id="GO:0003735">
    <property type="term" value="F:structural constituent of ribosome"/>
    <property type="evidence" value="ECO:0007669"/>
    <property type="project" value="InterPro"/>
</dbReference>
<keyword evidence="3 5" id="KW-0689">Ribosomal protein</keyword>
<accession>A0A1F6DAL6</accession>
<dbReference type="GO" id="GO:0022625">
    <property type="term" value="C:cytosolic large ribosomal subunit"/>
    <property type="evidence" value="ECO:0007669"/>
    <property type="project" value="TreeGrafter"/>
</dbReference>
<comment type="function">
    <text evidence="5">This is one of the proteins that binds to the 5S RNA in the ribosome where it forms part of the central protuberance.</text>
</comment>
<comment type="similarity">
    <text evidence="5">Belongs to the bacterial ribosomal protein bL25 family. CTC subfamily.</text>
</comment>
<feature type="compositionally biased region" description="Low complexity" evidence="6">
    <location>
        <begin position="187"/>
        <end position="213"/>
    </location>
</feature>
<keyword evidence="1 5" id="KW-0699">rRNA-binding</keyword>
<sequence>MLELEIKSRDSKESGEELRAKGVMPAVLYGPKEDSTPISINTQQFERLFKAAGETTIIKLKGVGEEKDTLIHDVQLHPVTDKPLHADFYVIEKGKKVTLNIPLEFVGSAPAEKAGHIVVKALHEVEIEVAPAELPQHLEVDLSKLENVGDHILASQIVLPPSAELLTGADEIVVSVTAFVEEKIEEPAPAEGAAPAEGEAAAEGAPAAEPAKE</sequence>
<evidence type="ECO:0000313" key="10">
    <source>
        <dbReference type="Proteomes" id="UP000176377"/>
    </source>
</evidence>
<reference evidence="9 10" key="1">
    <citation type="journal article" date="2016" name="Nat. Commun.">
        <title>Thousands of microbial genomes shed light on interconnected biogeochemical processes in an aquifer system.</title>
        <authorList>
            <person name="Anantharaman K."/>
            <person name="Brown C.T."/>
            <person name="Hug L.A."/>
            <person name="Sharon I."/>
            <person name="Castelle C.J."/>
            <person name="Probst A.J."/>
            <person name="Thomas B.C."/>
            <person name="Singh A."/>
            <person name="Wilkins M.J."/>
            <person name="Karaoz U."/>
            <person name="Brodie E.L."/>
            <person name="Williams K.H."/>
            <person name="Hubbard S.S."/>
            <person name="Banfield J.F."/>
        </authorList>
    </citation>
    <scope>NUCLEOTIDE SEQUENCE [LARGE SCALE GENOMIC DNA]</scope>
</reference>
<dbReference type="GO" id="GO:0008097">
    <property type="term" value="F:5S rRNA binding"/>
    <property type="evidence" value="ECO:0007669"/>
    <property type="project" value="InterPro"/>
</dbReference>
<evidence type="ECO:0000256" key="5">
    <source>
        <dbReference type="HAMAP-Rule" id="MF_01334"/>
    </source>
</evidence>
<name>A0A1F6DAL6_9BACT</name>
<feature type="domain" description="Large ribosomal subunit protein bL25 L25" evidence="7">
    <location>
        <begin position="4"/>
        <end position="88"/>
    </location>
</feature>
<dbReference type="InterPro" id="IPR011035">
    <property type="entry name" value="Ribosomal_bL25/Gln-tRNA_synth"/>
</dbReference>
<protein>
    <recommendedName>
        <fullName evidence="5">Large ribosomal subunit protein bL25</fullName>
    </recommendedName>
    <alternativeName>
        <fullName evidence="5">General stress protein CTC</fullName>
    </alternativeName>
</protein>
<dbReference type="Gene3D" id="2.170.120.20">
    <property type="entry name" value="Ribosomal protein L25, beta domain"/>
    <property type="match status" value="1"/>
</dbReference>
<proteinExistence type="inferred from homology"/>
<dbReference type="Gene3D" id="2.40.240.10">
    <property type="entry name" value="Ribosomal Protein L25, Chain P"/>
    <property type="match status" value="1"/>
</dbReference>
<dbReference type="InterPro" id="IPR001021">
    <property type="entry name" value="Ribosomal_bL25_long"/>
</dbReference>
<evidence type="ECO:0000256" key="4">
    <source>
        <dbReference type="ARBA" id="ARBA00023274"/>
    </source>
</evidence>
<dbReference type="PANTHER" id="PTHR33284:SF1">
    <property type="entry name" value="RIBOSOMAL PROTEIN L25_GLN-TRNA SYNTHETASE, ANTI-CODON-BINDING DOMAIN-CONTAINING PROTEIN"/>
    <property type="match status" value="1"/>
</dbReference>
<dbReference type="InterPro" id="IPR029751">
    <property type="entry name" value="Ribosomal_L25_dom"/>
</dbReference>
<evidence type="ECO:0000256" key="2">
    <source>
        <dbReference type="ARBA" id="ARBA00022884"/>
    </source>
</evidence>
<keyword evidence="4 5" id="KW-0687">Ribonucleoprotein</keyword>
<evidence type="ECO:0000259" key="7">
    <source>
        <dbReference type="Pfam" id="PF01386"/>
    </source>
</evidence>
<organism evidence="9 10">
    <name type="scientific">Candidatus Kaiserbacteria bacterium RIFCSPHIGHO2_01_FULL_56_24</name>
    <dbReference type="NCBI Taxonomy" id="1798487"/>
    <lineage>
        <taxon>Bacteria</taxon>
        <taxon>Candidatus Kaiseribacteriota</taxon>
    </lineage>
</organism>
<dbReference type="Pfam" id="PF01386">
    <property type="entry name" value="Ribosomal_L25p"/>
    <property type="match status" value="1"/>
</dbReference>
<dbReference type="SUPFAM" id="SSF50715">
    <property type="entry name" value="Ribosomal protein L25-like"/>
    <property type="match status" value="1"/>
</dbReference>
<keyword evidence="2 5" id="KW-0694">RNA-binding</keyword>
<dbReference type="CDD" id="cd00495">
    <property type="entry name" value="Ribosomal_L25_TL5_CTC"/>
    <property type="match status" value="1"/>
</dbReference>